<comment type="subunit">
    <text evidence="2 12">Homodimer.</text>
</comment>
<dbReference type="GO" id="GO:0004477">
    <property type="term" value="F:methenyltetrahydrofolate cyclohydrolase activity"/>
    <property type="evidence" value="ECO:0007669"/>
    <property type="project" value="UniProtKB-UniRule"/>
</dbReference>
<dbReference type="GO" id="GO:0000105">
    <property type="term" value="P:L-histidine biosynthetic process"/>
    <property type="evidence" value="ECO:0007669"/>
    <property type="project" value="UniProtKB-KW"/>
</dbReference>
<dbReference type="EC" id="1.5.1.5" evidence="12"/>
<reference evidence="15" key="1">
    <citation type="journal article" date="2021" name="PeerJ">
        <title>Extensive microbial diversity within the chicken gut microbiome revealed by metagenomics and culture.</title>
        <authorList>
            <person name="Gilroy R."/>
            <person name="Ravi A."/>
            <person name="Getino M."/>
            <person name="Pursley I."/>
            <person name="Horton D.L."/>
            <person name="Alikhan N.F."/>
            <person name="Baker D."/>
            <person name="Gharbi K."/>
            <person name="Hall N."/>
            <person name="Watson M."/>
            <person name="Adriaenssens E.M."/>
            <person name="Foster-Nyarko E."/>
            <person name="Jarju S."/>
            <person name="Secka A."/>
            <person name="Antonio M."/>
            <person name="Oren A."/>
            <person name="Chaudhuri R.R."/>
            <person name="La Ragione R."/>
            <person name="Hildebrand F."/>
            <person name="Pallen M.J."/>
        </authorList>
    </citation>
    <scope>NUCLEOTIDE SEQUENCE</scope>
    <source>
        <strain evidence="15">ChiSxjej3B15-572</strain>
    </source>
</reference>
<evidence type="ECO:0000256" key="1">
    <source>
        <dbReference type="ARBA" id="ARBA00004777"/>
    </source>
</evidence>
<reference evidence="15" key="2">
    <citation type="submission" date="2021-04" db="EMBL/GenBank/DDBJ databases">
        <authorList>
            <person name="Gilroy R."/>
        </authorList>
    </citation>
    <scope>NUCLEOTIDE SEQUENCE</scope>
    <source>
        <strain evidence="15">ChiSxjej3B15-572</strain>
    </source>
</reference>
<evidence type="ECO:0000256" key="3">
    <source>
        <dbReference type="ARBA" id="ARBA00022563"/>
    </source>
</evidence>
<dbReference type="Gene3D" id="3.40.50.720">
    <property type="entry name" value="NAD(P)-binding Rossmann-like Domain"/>
    <property type="match status" value="1"/>
</dbReference>
<feature type="domain" description="Tetrahydrofolate dehydrogenase/cyclohydrolase NAD(P)-binding" evidence="14">
    <location>
        <begin position="140"/>
        <end position="280"/>
    </location>
</feature>
<dbReference type="FunFam" id="3.40.50.720:FF:000094">
    <property type="entry name" value="Bifunctional protein FolD"/>
    <property type="match status" value="1"/>
</dbReference>
<evidence type="ECO:0000256" key="7">
    <source>
        <dbReference type="ARBA" id="ARBA00022857"/>
    </source>
</evidence>
<comment type="pathway">
    <text evidence="1 12">One-carbon metabolism; tetrahydrofolate interconversion.</text>
</comment>
<organism evidence="15 16">
    <name type="scientific">Candidatus Limosilactobacillus merdigallinarum</name>
    <dbReference type="NCBI Taxonomy" id="2838652"/>
    <lineage>
        <taxon>Bacteria</taxon>
        <taxon>Bacillati</taxon>
        <taxon>Bacillota</taxon>
        <taxon>Bacilli</taxon>
        <taxon>Lactobacillales</taxon>
        <taxon>Lactobacillaceae</taxon>
        <taxon>Limosilactobacillus</taxon>
    </lineage>
</organism>
<evidence type="ECO:0000256" key="8">
    <source>
        <dbReference type="ARBA" id="ARBA00023002"/>
    </source>
</evidence>
<dbReference type="Proteomes" id="UP000824231">
    <property type="component" value="Unassembled WGS sequence"/>
</dbReference>
<comment type="caution">
    <text evidence="12">Lacks conserved residue(s) required for the propagation of feature annotation.</text>
</comment>
<evidence type="ECO:0000256" key="2">
    <source>
        <dbReference type="ARBA" id="ARBA00011738"/>
    </source>
</evidence>
<dbReference type="Pfam" id="PF00763">
    <property type="entry name" value="THF_DHG_CYH"/>
    <property type="match status" value="1"/>
</dbReference>
<dbReference type="GO" id="GO:0004488">
    <property type="term" value="F:methylenetetrahydrofolate dehydrogenase (NADP+) activity"/>
    <property type="evidence" value="ECO:0007669"/>
    <property type="project" value="UniProtKB-UniRule"/>
</dbReference>
<evidence type="ECO:0000256" key="5">
    <source>
        <dbReference type="ARBA" id="ARBA00022755"/>
    </source>
</evidence>
<keyword evidence="3 12" id="KW-0554">One-carbon metabolism</keyword>
<dbReference type="InterPro" id="IPR036291">
    <property type="entry name" value="NAD(P)-bd_dom_sf"/>
</dbReference>
<keyword evidence="4 12" id="KW-0028">Amino-acid biosynthesis</keyword>
<keyword evidence="11 12" id="KW-0511">Multifunctional enzyme</keyword>
<protein>
    <recommendedName>
        <fullName evidence="12">Bifunctional protein FolD</fullName>
    </recommendedName>
    <domain>
        <recommendedName>
            <fullName evidence="12">Methylenetetrahydrofolate dehydrogenase</fullName>
            <ecNumber evidence="12">1.5.1.5</ecNumber>
        </recommendedName>
    </domain>
    <domain>
        <recommendedName>
            <fullName evidence="12">Methenyltetrahydrofolate cyclohydrolase</fullName>
            <ecNumber evidence="12">3.5.4.9</ecNumber>
        </recommendedName>
    </domain>
</protein>
<evidence type="ECO:0000256" key="10">
    <source>
        <dbReference type="ARBA" id="ARBA00023167"/>
    </source>
</evidence>
<sequence>MATIIDGRKLAADLNAETAQRVADLKKRGIVPGIAVILVGDDPASVIYTRNKDRKAKKLGIRSILKRFPADARQSEVLASIQEFNNDDQINAILVQSPLPDQLDETSLVQAIDPAKDVDGFHPLNVGKLYANEEGNYPIPCTPRGIMTMLNKYQVPVAGSNVVIIGRSNLVGKPMLSLLTNANATVTMINHLTADPQYYTKNADLLIVGVGHPKFVQAKDIKPGATVIDVGINRQSDGHLVGDVDFDQVKTVADKITPVPGGVGPVTIATLMQQTVDLAEWSEQDAARKAVNC</sequence>
<feature type="domain" description="Tetrahydrofolate dehydrogenase/cyclohydrolase catalytic" evidence="13">
    <location>
        <begin position="5"/>
        <end position="119"/>
    </location>
</feature>
<dbReference type="PANTHER" id="PTHR48099">
    <property type="entry name" value="C-1-TETRAHYDROFOLATE SYNTHASE, CYTOPLASMIC-RELATED"/>
    <property type="match status" value="1"/>
</dbReference>
<dbReference type="Gene3D" id="3.40.50.10860">
    <property type="entry name" value="Leucine Dehydrogenase, chain A, domain 1"/>
    <property type="match status" value="1"/>
</dbReference>
<evidence type="ECO:0000259" key="13">
    <source>
        <dbReference type="Pfam" id="PF00763"/>
    </source>
</evidence>
<keyword evidence="10 12" id="KW-0486">Methionine biosynthesis</keyword>
<dbReference type="SUPFAM" id="SSF51735">
    <property type="entry name" value="NAD(P)-binding Rossmann-fold domains"/>
    <property type="match status" value="1"/>
</dbReference>
<dbReference type="GO" id="GO:0035999">
    <property type="term" value="P:tetrahydrofolate interconversion"/>
    <property type="evidence" value="ECO:0007669"/>
    <property type="project" value="UniProtKB-UniRule"/>
</dbReference>
<comment type="catalytic activity">
    <reaction evidence="12">
        <text>(6R)-5,10-methylene-5,6,7,8-tetrahydrofolate + NADP(+) = (6R)-5,10-methenyltetrahydrofolate + NADPH</text>
        <dbReference type="Rhea" id="RHEA:22812"/>
        <dbReference type="ChEBI" id="CHEBI:15636"/>
        <dbReference type="ChEBI" id="CHEBI:57455"/>
        <dbReference type="ChEBI" id="CHEBI:57783"/>
        <dbReference type="ChEBI" id="CHEBI:58349"/>
        <dbReference type="EC" id="1.5.1.5"/>
    </reaction>
</comment>
<dbReference type="HAMAP" id="MF_01576">
    <property type="entry name" value="THF_DHG_CYH"/>
    <property type="match status" value="1"/>
</dbReference>
<dbReference type="InterPro" id="IPR020631">
    <property type="entry name" value="THF_DH/CycHdrlase_NAD-bd_dom"/>
</dbReference>
<keyword evidence="8 12" id="KW-0560">Oxidoreductase</keyword>
<comment type="similarity">
    <text evidence="12">Belongs to the tetrahydrofolate dehydrogenase/cyclohydrolase family.</text>
</comment>
<keyword evidence="9 12" id="KW-0368">Histidine biosynthesis</keyword>
<name>A0A9D2AKV1_9LACO</name>
<comment type="caution">
    <text evidence="15">The sequence shown here is derived from an EMBL/GenBank/DDBJ whole genome shotgun (WGS) entry which is preliminary data.</text>
</comment>
<keyword evidence="7 12" id="KW-0521">NADP</keyword>
<dbReference type="AlphaFoldDB" id="A0A9D2AKV1"/>
<evidence type="ECO:0000256" key="6">
    <source>
        <dbReference type="ARBA" id="ARBA00022801"/>
    </source>
</evidence>
<comment type="catalytic activity">
    <reaction evidence="12">
        <text>(6R)-5,10-methenyltetrahydrofolate + H2O = (6R)-10-formyltetrahydrofolate + H(+)</text>
        <dbReference type="Rhea" id="RHEA:23700"/>
        <dbReference type="ChEBI" id="CHEBI:15377"/>
        <dbReference type="ChEBI" id="CHEBI:15378"/>
        <dbReference type="ChEBI" id="CHEBI:57455"/>
        <dbReference type="ChEBI" id="CHEBI:195366"/>
        <dbReference type="EC" id="3.5.4.9"/>
    </reaction>
</comment>
<evidence type="ECO:0000313" key="16">
    <source>
        <dbReference type="Proteomes" id="UP000824231"/>
    </source>
</evidence>
<dbReference type="CDD" id="cd01080">
    <property type="entry name" value="NAD_bind_m-THF_DH_Cyclohyd"/>
    <property type="match status" value="1"/>
</dbReference>
<keyword evidence="6 12" id="KW-0378">Hydrolase</keyword>
<dbReference type="InterPro" id="IPR020630">
    <property type="entry name" value="THF_DH/CycHdrlase_cat_dom"/>
</dbReference>
<comment type="function">
    <text evidence="12">Catalyzes the oxidation of 5,10-methylenetetrahydrofolate to 5,10-methenyltetrahydrofolate and then the hydrolysis of 5,10-methenyltetrahydrofolate to 10-formyltetrahydrofolate.</text>
</comment>
<dbReference type="PRINTS" id="PR00085">
    <property type="entry name" value="THFDHDRGNASE"/>
</dbReference>
<feature type="binding site" evidence="12">
    <location>
        <begin position="166"/>
        <end position="168"/>
    </location>
    <ligand>
        <name>NADP(+)</name>
        <dbReference type="ChEBI" id="CHEBI:58349"/>
    </ligand>
</feature>
<evidence type="ECO:0000259" key="14">
    <source>
        <dbReference type="Pfam" id="PF02882"/>
    </source>
</evidence>
<dbReference type="InterPro" id="IPR046346">
    <property type="entry name" value="Aminoacid_DH-like_N_sf"/>
</dbReference>
<dbReference type="GO" id="GO:0005829">
    <property type="term" value="C:cytosol"/>
    <property type="evidence" value="ECO:0007669"/>
    <property type="project" value="TreeGrafter"/>
</dbReference>
<dbReference type="InterPro" id="IPR000672">
    <property type="entry name" value="THF_DH/CycHdrlase"/>
</dbReference>
<accession>A0A9D2AKV1</accession>
<gene>
    <name evidence="12" type="primary">folD</name>
    <name evidence="15" type="ORF">H9856_01710</name>
</gene>
<evidence type="ECO:0000256" key="4">
    <source>
        <dbReference type="ARBA" id="ARBA00022605"/>
    </source>
</evidence>
<evidence type="ECO:0000256" key="11">
    <source>
        <dbReference type="ARBA" id="ARBA00023268"/>
    </source>
</evidence>
<evidence type="ECO:0000256" key="12">
    <source>
        <dbReference type="HAMAP-Rule" id="MF_01576"/>
    </source>
</evidence>
<dbReference type="EC" id="3.5.4.9" evidence="12"/>
<dbReference type="Pfam" id="PF02882">
    <property type="entry name" value="THF_DHG_CYH_C"/>
    <property type="match status" value="1"/>
</dbReference>
<dbReference type="GO" id="GO:0006164">
    <property type="term" value="P:purine nucleotide biosynthetic process"/>
    <property type="evidence" value="ECO:0007669"/>
    <property type="project" value="UniProtKB-KW"/>
</dbReference>
<keyword evidence="5 12" id="KW-0658">Purine biosynthesis</keyword>
<dbReference type="GO" id="GO:0009086">
    <property type="term" value="P:methionine biosynthetic process"/>
    <property type="evidence" value="ECO:0007669"/>
    <property type="project" value="UniProtKB-KW"/>
</dbReference>
<evidence type="ECO:0000313" key="15">
    <source>
        <dbReference type="EMBL" id="HIX35120.1"/>
    </source>
</evidence>
<proteinExistence type="inferred from homology"/>
<dbReference type="SUPFAM" id="SSF53223">
    <property type="entry name" value="Aminoacid dehydrogenase-like, N-terminal domain"/>
    <property type="match status" value="1"/>
</dbReference>
<dbReference type="EMBL" id="DXFH01000002">
    <property type="protein sequence ID" value="HIX35120.1"/>
    <property type="molecule type" value="Genomic_DNA"/>
</dbReference>
<dbReference type="FunFam" id="3.40.50.10860:FF:000005">
    <property type="entry name" value="C-1-tetrahydrofolate synthase, cytoplasmic, putative"/>
    <property type="match status" value="1"/>
</dbReference>
<dbReference type="PANTHER" id="PTHR48099:SF5">
    <property type="entry name" value="C-1-TETRAHYDROFOLATE SYNTHASE, CYTOPLASMIC"/>
    <property type="match status" value="1"/>
</dbReference>
<feature type="binding site" evidence="12">
    <location>
        <position position="232"/>
    </location>
    <ligand>
        <name>NADP(+)</name>
        <dbReference type="ChEBI" id="CHEBI:58349"/>
    </ligand>
</feature>
<evidence type="ECO:0000256" key="9">
    <source>
        <dbReference type="ARBA" id="ARBA00023102"/>
    </source>
</evidence>